<evidence type="ECO:0000313" key="5">
    <source>
        <dbReference type="Proteomes" id="UP000662466"/>
    </source>
</evidence>
<gene>
    <name evidence="2" type="ORF">CNMCM5793_003926</name>
    <name evidence="3" type="ORF">CNMCM6106_004182</name>
</gene>
<reference evidence="3" key="1">
    <citation type="submission" date="2020-06" db="EMBL/GenBank/DDBJ databases">
        <title>Draft genome sequences of strains closely related to Aspergillus parafelis and Aspergillus hiratsukae.</title>
        <authorList>
            <person name="Dos Santos R.A.C."/>
            <person name="Rivero-Menendez O."/>
            <person name="Steenwyk J.L."/>
            <person name="Mead M.E."/>
            <person name="Goldman G.H."/>
            <person name="Alastruey-Izquierdo A."/>
            <person name="Rokas A."/>
        </authorList>
    </citation>
    <scope>NUCLEOTIDE SEQUENCE</scope>
    <source>
        <strain evidence="2">CNM-CM5793</strain>
        <strain evidence="3">CNM-CM6106</strain>
    </source>
</reference>
<evidence type="ECO:0000259" key="1">
    <source>
        <dbReference type="Pfam" id="PF00583"/>
    </source>
</evidence>
<evidence type="ECO:0000313" key="4">
    <source>
        <dbReference type="Proteomes" id="UP000630445"/>
    </source>
</evidence>
<dbReference type="SUPFAM" id="SSF55729">
    <property type="entry name" value="Acyl-CoA N-acyltransferases (Nat)"/>
    <property type="match status" value="1"/>
</dbReference>
<keyword evidence="4" id="KW-1185">Reference proteome</keyword>
<protein>
    <recommendedName>
        <fullName evidence="1">N-acetyltransferase domain-containing protein</fullName>
    </recommendedName>
</protein>
<comment type="caution">
    <text evidence="3">The sequence shown here is derived from an EMBL/GenBank/DDBJ whole genome shotgun (WGS) entry which is preliminary data.</text>
</comment>
<evidence type="ECO:0000313" key="2">
    <source>
        <dbReference type="EMBL" id="KAF7130991.1"/>
    </source>
</evidence>
<feature type="domain" description="N-acetyltransferase" evidence="1">
    <location>
        <begin position="79"/>
        <end position="154"/>
    </location>
</feature>
<dbReference type="Pfam" id="PF00583">
    <property type="entry name" value="Acetyltransf_1"/>
    <property type="match status" value="1"/>
</dbReference>
<dbReference type="OrthoDB" id="2326446at2759"/>
<dbReference type="InterPro" id="IPR016181">
    <property type="entry name" value="Acyl_CoA_acyltransferase"/>
</dbReference>
<accession>A0A8H6QAV3</accession>
<dbReference type="GO" id="GO:0016747">
    <property type="term" value="F:acyltransferase activity, transferring groups other than amino-acyl groups"/>
    <property type="evidence" value="ECO:0007669"/>
    <property type="project" value="InterPro"/>
</dbReference>
<dbReference type="Gene3D" id="3.40.630.30">
    <property type="match status" value="1"/>
</dbReference>
<sequence>MACSLVPINLHNPDEYAELQAQRLKCGWDAEDSKLLAWREKQDQNLKSFFWITIPAPSTPGEHADENQAEEGRKRTIRAGHISLDAYADPPDPELACADRSVLTIQTFFILPEYRGNGLGNKAMDLVEGMASQEPWGRPSCRFVTVNTPSRRYFYEDFPEKQALWKTWAENPPVMCNVDWYSRRGYVYWKSEPRYRERLKNGEETMILADFLRKAIIR</sequence>
<dbReference type="EMBL" id="JACBAD010001884">
    <property type="protein sequence ID" value="KAF7130991.1"/>
    <property type="molecule type" value="Genomic_DNA"/>
</dbReference>
<organism evidence="3 5">
    <name type="scientific">Aspergillus hiratsukae</name>
    <dbReference type="NCBI Taxonomy" id="1194566"/>
    <lineage>
        <taxon>Eukaryota</taxon>
        <taxon>Fungi</taxon>
        <taxon>Dikarya</taxon>
        <taxon>Ascomycota</taxon>
        <taxon>Pezizomycotina</taxon>
        <taxon>Eurotiomycetes</taxon>
        <taxon>Eurotiomycetidae</taxon>
        <taxon>Eurotiales</taxon>
        <taxon>Aspergillaceae</taxon>
        <taxon>Aspergillus</taxon>
        <taxon>Aspergillus subgen. Fumigati</taxon>
    </lineage>
</organism>
<evidence type="ECO:0000313" key="3">
    <source>
        <dbReference type="EMBL" id="KAF7169233.1"/>
    </source>
</evidence>
<dbReference type="EMBL" id="JACBAF010002047">
    <property type="protein sequence ID" value="KAF7169233.1"/>
    <property type="molecule type" value="Genomic_DNA"/>
</dbReference>
<dbReference type="AlphaFoldDB" id="A0A8H6QAV3"/>
<dbReference type="Proteomes" id="UP000630445">
    <property type="component" value="Unassembled WGS sequence"/>
</dbReference>
<proteinExistence type="predicted"/>
<name>A0A8H6QAV3_9EURO</name>
<dbReference type="CDD" id="cd04301">
    <property type="entry name" value="NAT_SF"/>
    <property type="match status" value="1"/>
</dbReference>
<dbReference type="Proteomes" id="UP000662466">
    <property type="component" value="Unassembled WGS sequence"/>
</dbReference>
<dbReference type="InterPro" id="IPR000182">
    <property type="entry name" value="GNAT_dom"/>
</dbReference>